<protein>
    <submittedName>
        <fullName evidence="2">Uncharacterized protein</fullName>
    </submittedName>
</protein>
<dbReference type="Proteomes" id="UP000276260">
    <property type="component" value="Unassembled WGS sequence"/>
</dbReference>
<keyword evidence="1" id="KW-0732">Signal</keyword>
<accession>A0A3P3QRQ8</accession>
<feature type="chain" id="PRO_5018743310" evidence="1">
    <location>
        <begin position="22"/>
        <end position="105"/>
    </location>
</feature>
<organism evidence="2 3">
    <name type="scientific">Rheinheimera mesophila</name>
    <dbReference type="NCBI Taxonomy" id="1547515"/>
    <lineage>
        <taxon>Bacteria</taxon>
        <taxon>Pseudomonadati</taxon>
        <taxon>Pseudomonadota</taxon>
        <taxon>Gammaproteobacteria</taxon>
        <taxon>Chromatiales</taxon>
        <taxon>Chromatiaceae</taxon>
        <taxon>Rheinheimera</taxon>
    </lineage>
</organism>
<reference evidence="2 3" key="1">
    <citation type="submission" date="2018-11" db="EMBL/GenBank/DDBJ databases">
        <title>Draft genome analysis of Rheinheimera mesophila isolated from an industrial waste site.</title>
        <authorList>
            <person name="Yu Q."/>
            <person name="Qi Y."/>
            <person name="Zhang H."/>
            <person name="Lu Y."/>
            <person name="Pu J."/>
        </authorList>
    </citation>
    <scope>NUCLEOTIDE SEQUENCE [LARGE SCALE GENOMIC DNA]</scope>
    <source>
        <strain evidence="2 3">IITR13</strain>
    </source>
</reference>
<dbReference type="AlphaFoldDB" id="A0A3P3QRQ8"/>
<name>A0A3P3QRQ8_9GAMM</name>
<evidence type="ECO:0000256" key="1">
    <source>
        <dbReference type="SAM" id="SignalP"/>
    </source>
</evidence>
<proteinExistence type="predicted"/>
<sequence>MKNINKICIALLCLGTVSAVAAEEEVVYSTEGYCVLSNEGVDSRMLEAYAKKLGDEPSKKVCDAFKQVVAASRPKEWDYPMGKPYPGSVVRLSDSQIAAIKAASK</sequence>
<dbReference type="OrthoDB" id="6332024at2"/>
<feature type="signal peptide" evidence="1">
    <location>
        <begin position="1"/>
        <end position="21"/>
    </location>
</feature>
<keyword evidence="3" id="KW-1185">Reference proteome</keyword>
<evidence type="ECO:0000313" key="2">
    <source>
        <dbReference type="EMBL" id="RRJ23971.1"/>
    </source>
</evidence>
<gene>
    <name evidence="2" type="ORF">EIK76_07965</name>
</gene>
<comment type="caution">
    <text evidence="2">The sequence shown here is derived from an EMBL/GenBank/DDBJ whole genome shotgun (WGS) entry which is preliminary data.</text>
</comment>
<dbReference type="EMBL" id="RRCF01000001">
    <property type="protein sequence ID" value="RRJ23971.1"/>
    <property type="molecule type" value="Genomic_DNA"/>
</dbReference>
<evidence type="ECO:0000313" key="3">
    <source>
        <dbReference type="Proteomes" id="UP000276260"/>
    </source>
</evidence>
<dbReference type="RefSeq" id="WP_046518818.1">
    <property type="nucleotide sequence ID" value="NZ_LAVS01000005.1"/>
</dbReference>